<gene>
    <name evidence="2" type="ORF">M378DRAFT_34696</name>
</gene>
<sequence length="146" mass="16744">IWDFMFKFEQWSCAQNKGGKNSDSYLVICSECSALINGGLKYICNMANINMNYINYDKSIVLKPHVKLVSWPPNLKFTNPASITNVEDLRVLRNALRARTCTWVTISDREARKAASSIEERETTGEVVGRKRKQRSDKGQPRKKKK</sequence>
<feature type="region of interest" description="Disordered" evidence="1">
    <location>
        <begin position="109"/>
        <end position="146"/>
    </location>
</feature>
<dbReference type="STRING" id="946122.A0A0C2WFI5"/>
<dbReference type="InParanoid" id="A0A0C2WFI5"/>
<protein>
    <submittedName>
        <fullName evidence="2">Uncharacterized protein</fullName>
    </submittedName>
</protein>
<proteinExistence type="predicted"/>
<evidence type="ECO:0000313" key="2">
    <source>
        <dbReference type="EMBL" id="KIL55366.1"/>
    </source>
</evidence>
<keyword evidence="3" id="KW-1185">Reference proteome</keyword>
<feature type="non-terminal residue" evidence="2">
    <location>
        <position position="1"/>
    </location>
</feature>
<name>A0A0C2WFI5_AMAMK</name>
<evidence type="ECO:0000256" key="1">
    <source>
        <dbReference type="SAM" id="MobiDB-lite"/>
    </source>
</evidence>
<accession>A0A0C2WFI5</accession>
<feature type="non-terminal residue" evidence="2">
    <location>
        <position position="146"/>
    </location>
</feature>
<reference evidence="2 3" key="1">
    <citation type="submission" date="2014-04" db="EMBL/GenBank/DDBJ databases">
        <title>Evolutionary Origins and Diversification of the Mycorrhizal Mutualists.</title>
        <authorList>
            <consortium name="DOE Joint Genome Institute"/>
            <consortium name="Mycorrhizal Genomics Consortium"/>
            <person name="Kohler A."/>
            <person name="Kuo A."/>
            <person name="Nagy L.G."/>
            <person name="Floudas D."/>
            <person name="Copeland A."/>
            <person name="Barry K.W."/>
            <person name="Cichocki N."/>
            <person name="Veneault-Fourrey C."/>
            <person name="LaButti K."/>
            <person name="Lindquist E.A."/>
            <person name="Lipzen A."/>
            <person name="Lundell T."/>
            <person name="Morin E."/>
            <person name="Murat C."/>
            <person name="Riley R."/>
            <person name="Ohm R."/>
            <person name="Sun H."/>
            <person name="Tunlid A."/>
            <person name="Henrissat B."/>
            <person name="Grigoriev I.V."/>
            <person name="Hibbett D.S."/>
            <person name="Martin F."/>
        </authorList>
    </citation>
    <scope>NUCLEOTIDE SEQUENCE [LARGE SCALE GENOMIC DNA]</scope>
    <source>
        <strain evidence="2 3">Koide BX008</strain>
    </source>
</reference>
<feature type="compositionally biased region" description="Basic and acidic residues" evidence="1">
    <location>
        <begin position="109"/>
        <end position="124"/>
    </location>
</feature>
<dbReference type="AlphaFoldDB" id="A0A0C2WFI5"/>
<feature type="compositionally biased region" description="Basic residues" evidence="1">
    <location>
        <begin position="130"/>
        <end position="146"/>
    </location>
</feature>
<dbReference type="OrthoDB" id="3253416at2759"/>
<dbReference type="EMBL" id="KN818526">
    <property type="protein sequence ID" value="KIL55366.1"/>
    <property type="molecule type" value="Genomic_DNA"/>
</dbReference>
<evidence type="ECO:0000313" key="3">
    <source>
        <dbReference type="Proteomes" id="UP000054549"/>
    </source>
</evidence>
<organism evidence="2 3">
    <name type="scientific">Amanita muscaria (strain Koide BX008)</name>
    <dbReference type="NCBI Taxonomy" id="946122"/>
    <lineage>
        <taxon>Eukaryota</taxon>
        <taxon>Fungi</taxon>
        <taxon>Dikarya</taxon>
        <taxon>Basidiomycota</taxon>
        <taxon>Agaricomycotina</taxon>
        <taxon>Agaricomycetes</taxon>
        <taxon>Agaricomycetidae</taxon>
        <taxon>Agaricales</taxon>
        <taxon>Pluteineae</taxon>
        <taxon>Amanitaceae</taxon>
        <taxon>Amanita</taxon>
    </lineage>
</organism>
<dbReference type="HOGENOM" id="CLU_035160_4_1_1"/>
<dbReference type="Proteomes" id="UP000054549">
    <property type="component" value="Unassembled WGS sequence"/>
</dbReference>